<organism evidence="1 2">
    <name type="scientific">Sphingomonas psychrolutea</name>
    <dbReference type="NCBI Taxonomy" id="1259676"/>
    <lineage>
        <taxon>Bacteria</taxon>
        <taxon>Pseudomonadati</taxon>
        <taxon>Pseudomonadota</taxon>
        <taxon>Alphaproteobacteria</taxon>
        <taxon>Sphingomonadales</taxon>
        <taxon>Sphingomonadaceae</taxon>
        <taxon>Sphingomonas</taxon>
    </lineage>
</organism>
<proteinExistence type="predicted"/>
<sequence length="89" mass="9554">MQLLELPSGMVSLEYAAQDQVEVSARLKTLAAVSVTNHATYSEVKVGDEAFLHMSDWDEPCMIAQSEAGNAILRRVCAMGLPDSAIAAE</sequence>
<comment type="caution">
    <text evidence="1">The sequence shown here is derived from an EMBL/GenBank/DDBJ whole genome shotgun (WGS) entry which is preliminary data.</text>
</comment>
<reference evidence="2" key="1">
    <citation type="journal article" date="2019" name="Int. J. Syst. Evol. Microbiol.">
        <title>The Global Catalogue of Microorganisms (GCM) 10K type strain sequencing project: providing services to taxonomists for standard genome sequencing and annotation.</title>
        <authorList>
            <consortium name="The Broad Institute Genomics Platform"/>
            <consortium name="The Broad Institute Genome Sequencing Center for Infectious Disease"/>
            <person name="Wu L."/>
            <person name="Ma J."/>
        </authorList>
    </citation>
    <scope>NUCLEOTIDE SEQUENCE [LARGE SCALE GENOMIC DNA]</scope>
    <source>
        <strain evidence="2">CGMCC 1.10106</strain>
    </source>
</reference>
<dbReference type="Proteomes" id="UP000618591">
    <property type="component" value="Unassembled WGS sequence"/>
</dbReference>
<protein>
    <submittedName>
        <fullName evidence="1">Uncharacterized protein</fullName>
    </submittedName>
</protein>
<dbReference type="EMBL" id="BMDW01000004">
    <property type="protein sequence ID" value="GGA40463.1"/>
    <property type="molecule type" value="Genomic_DNA"/>
</dbReference>
<accession>A0ABQ1GBD2</accession>
<evidence type="ECO:0000313" key="1">
    <source>
        <dbReference type="EMBL" id="GGA40463.1"/>
    </source>
</evidence>
<name>A0ABQ1GBD2_9SPHN</name>
<dbReference type="RefSeq" id="WP_188445623.1">
    <property type="nucleotide sequence ID" value="NZ_BMDW01000004.1"/>
</dbReference>
<keyword evidence="2" id="KW-1185">Reference proteome</keyword>
<gene>
    <name evidence="1" type="ORF">GCM10011395_08420</name>
</gene>
<evidence type="ECO:0000313" key="2">
    <source>
        <dbReference type="Proteomes" id="UP000618591"/>
    </source>
</evidence>